<dbReference type="EC" id="2.3.1.108" evidence="3"/>
<feature type="domain" description="N-acetyltransferase" evidence="5">
    <location>
        <begin position="2"/>
        <end position="197"/>
    </location>
</feature>
<dbReference type="PROSITE" id="PS51730">
    <property type="entry name" value="GNAT_ATAT"/>
    <property type="match status" value="1"/>
</dbReference>
<keyword evidence="1 3" id="KW-0808">Transferase</keyword>
<evidence type="ECO:0000256" key="4">
    <source>
        <dbReference type="SAM" id="MobiDB-lite"/>
    </source>
</evidence>
<dbReference type="Proteomes" id="UP001620626">
    <property type="component" value="Unassembled WGS sequence"/>
</dbReference>
<dbReference type="GO" id="GO:0019799">
    <property type="term" value="F:tubulin N-acetyltransferase activity"/>
    <property type="evidence" value="ECO:0007669"/>
    <property type="project" value="UniProtKB-UniRule"/>
</dbReference>
<comment type="caution">
    <text evidence="6">The sequence shown here is derived from an EMBL/GenBank/DDBJ whole genome shotgun (WGS) entry which is preliminary data.</text>
</comment>
<feature type="region of interest" description="Disordered" evidence="4">
    <location>
        <begin position="221"/>
        <end position="285"/>
    </location>
</feature>
<keyword evidence="7" id="KW-1185">Reference proteome</keyword>
<evidence type="ECO:0000313" key="7">
    <source>
        <dbReference type="Proteomes" id="UP001620626"/>
    </source>
</evidence>
<keyword evidence="2 3" id="KW-0012">Acyltransferase</keyword>
<evidence type="ECO:0000259" key="5">
    <source>
        <dbReference type="PROSITE" id="PS51730"/>
    </source>
</evidence>
<comment type="caution">
    <text evidence="3">Lacks conserved residue(s) required for the propagation of feature annotation.</text>
</comment>
<dbReference type="PANTHER" id="PTHR12327:SF0">
    <property type="entry name" value="ALPHA-TUBULIN N-ACETYLTRANSFERASE 1"/>
    <property type="match status" value="1"/>
</dbReference>
<evidence type="ECO:0000256" key="2">
    <source>
        <dbReference type="ARBA" id="ARBA00023315"/>
    </source>
</evidence>
<dbReference type="Gene3D" id="1.10.3290.10">
    <property type="entry name" value="Fido-like domain"/>
    <property type="match status" value="1"/>
</dbReference>
<evidence type="ECO:0000256" key="1">
    <source>
        <dbReference type="ARBA" id="ARBA00022679"/>
    </source>
</evidence>
<feature type="compositionally biased region" description="Polar residues" evidence="4">
    <location>
        <begin position="227"/>
        <end position="240"/>
    </location>
</feature>
<dbReference type="AlphaFoldDB" id="A0ABD2LUL4"/>
<dbReference type="InterPro" id="IPR036597">
    <property type="entry name" value="Fido-like_dom_sf"/>
</dbReference>
<evidence type="ECO:0000313" key="6">
    <source>
        <dbReference type="EMBL" id="KAL3118798.1"/>
    </source>
</evidence>
<dbReference type="SUPFAM" id="SSF140931">
    <property type="entry name" value="Fic-like"/>
    <property type="match status" value="1"/>
</dbReference>
<dbReference type="PANTHER" id="PTHR12327">
    <property type="entry name" value="ALPHA-TUBULIN N-ACETYLTRANSFERASE 1"/>
    <property type="match status" value="1"/>
</dbReference>
<name>A0ABD2LUL4_9BILA</name>
<comment type="similarity">
    <text evidence="3">Belongs to the acetyltransferase ATAT1 family.</text>
</comment>
<accession>A0ABD2LUL4</accession>
<dbReference type="Pfam" id="PF05301">
    <property type="entry name" value="Acetyltransf_16"/>
    <property type="match status" value="1"/>
</dbReference>
<dbReference type="HAMAP" id="MF_03130">
    <property type="entry name" value="mec17"/>
    <property type="match status" value="1"/>
</dbReference>
<comment type="catalytic activity">
    <reaction evidence="3">
        <text>L-lysyl-[alpha-tubulin] + acetyl-CoA = N(6)-acetyl-L-lysyl-[alpha-tubulin] + CoA + H(+)</text>
        <dbReference type="Rhea" id="RHEA:15277"/>
        <dbReference type="Rhea" id="RHEA-COMP:11278"/>
        <dbReference type="Rhea" id="RHEA-COMP:11279"/>
        <dbReference type="ChEBI" id="CHEBI:15378"/>
        <dbReference type="ChEBI" id="CHEBI:29969"/>
        <dbReference type="ChEBI" id="CHEBI:57287"/>
        <dbReference type="ChEBI" id="CHEBI:57288"/>
        <dbReference type="ChEBI" id="CHEBI:61930"/>
        <dbReference type="EC" id="2.3.1.108"/>
    </reaction>
</comment>
<dbReference type="GO" id="GO:0070507">
    <property type="term" value="P:regulation of microtubule cytoskeleton organization"/>
    <property type="evidence" value="ECO:0007669"/>
    <property type="project" value="UniProtKB-UniRule"/>
</dbReference>
<dbReference type="Gene3D" id="3.40.630.30">
    <property type="match status" value="1"/>
</dbReference>
<dbReference type="InterPro" id="IPR007965">
    <property type="entry name" value="GNAT_ATAT"/>
</dbReference>
<gene>
    <name evidence="6" type="ORF">niasHT_002635</name>
</gene>
<protein>
    <recommendedName>
        <fullName evidence="3">Alpha-tubulin N-acetyltransferase</fullName>
        <shortName evidence="3">Alpha-TAT</shortName>
        <shortName evidence="3">TAT</shortName>
        <ecNumber evidence="3">2.3.1.108</ecNumber>
    </recommendedName>
    <alternativeName>
        <fullName evidence="3">Acetyltransferase mec-17 homolog</fullName>
    </alternativeName>
</protein>
<proteinExistence type="inferred from homology"/>
<sequence>MVDVPADFAVLLNSAPPISRIESNKMHWLRKRQQTNATALQRGIDQIGQLAAESRGLKRPVTSFARFADSPDEQALYLLWEPLTSDQTTANGGPSSRIYGYLKVVRDRRLYLVDGEGRQFVTTPLCVLDFFIHQSVQHQGKGAQLFRAMLKAEGDLEAHRCAFDKPSDEFLHFLARHFSLERPLWQPNSFVVFPSFFEGIKPEKVSSAGDDRLRPMTALERHRRSVNEQYNGQPPMSSRLSPLPAAQRDQAGALIHQQQTDNADGRRTTPVAPDTPQGRKAVDDHANLQEIKLEIVVPDEEVDHQHKHHQMQHVKETEPIPLHPDIFMFVTFALAFLFKCRFSAEKASFAIIAIDTTLCQHYSHQKSTSSLLLRHCQLKMDQQSSSTGGHQSRYPGRTGDFDERLEEMFRNARDASPFINDKSFNDELKTRPDLLNKPFSLTTFHELHSIAASHKLGAGQFRETDASLKTHPYFDMNGRTSRLLLNLWLLRNGKKHLCYPKAKKLLMKTQSSDLLFLVSAITMYPILDLPSDSCGFM</sequence>
<reference evidence="6 7" key="1">
    <citation type="submission" date="2024-10" db="EMBL/GenBank/DDBJ databases">
        <authorList>
            <person name="Kim D."/>
        </authorList>
    </citation>
    <scope>NUCLEOTIDE SEQUENCE [LARGE SCALE GENOMIC DNA]</scope>
    <source>
        <strain evidence="6">BH-2024</strain>
    </source>
</reference>
<dbReference type="EMBL" id="JBICBT010000262">
    <property type="protein sequence ID" value="KAL3118798.1"/>
    <property type="molecule type" value="Genomic_DNA"/>
</dbReference>
<organism evidence="6 7">
    <name type="scientific">Heterodera trifolii</name>
    <dbReference type="NCBI Taxonomy" id="157864"/>
    <lineage>
        <taxon>Eukaryota</taxon>
        <taxon>Metazoa</taxon>
        <taxon>Ecdysozoa</taxon>
        <taxon>Nematoda</taxon>
        <taxon>Chromadorea</taxon>
        <taxon>Rhabditida</taxon>
        <taxon>Tylenchina</taxon>
        <taxon>Tylenchomorpha</taxon>
        <taxon>Tylenchoidea</taxon>
        <taxon>Heteroderidae</taxon>
        <taxon>Heteroderinae</taxon>
        <taxon>Heterodera</taxon>
    </lineage>
</organism>
<evidence type="ECO:0000256" key="3">
    <source>
        <dbReference type="HAMAP-Rule" id="MF_03130"/>
    </source>
</evidence>
<dbReference type="GO" id="GO:0048666">
    <property type="term" value="P:neuron development"/>
    <property type="evidence" value="ECO:0007669"/>
    <property type="project" value="UniProtKB-UniRule"/>
</dbReference>
<comment type="function">
    <text evidence="3">Specifically acetylates 'Lys-40' in alpha-tubulin on the lumenal side of microtubules. Promotes microtubule destabilization and accelerates microtubule dynamics; this activity may be independent of acetylation activity. Acetylates alpha-tubulin with a slow enzymatic rate, due to a catalytic site that is not optimized for acetyl transfer. Enters the microtubule through each end and diffuses quickly throughout the lumen of microtubules. Acetylates only long/old microtubules because of its slow acetylation rate since it does not have time to act on dynamically unstable microtubules before the enzyme is released.</text>
</comment>
<dbReference type="InterPro" id="IPR038746">
    <property type="entry name" value="Atat"/>
</dbReference>